<evidence type="ECO:0000313" key="1">
    <source>
        <dbReference type="EMBL" id="RFT15020.1"/>
    </source>
</evidence>
<sequence>MFFPVSGWNTPGVFSVRGTAMGETSFGLTGAQSAFLNPAVLAGKSRPVADISSRVATVAYYGNPIRDPYFEGYEKFKSDKTNFESAALALKINGWNLGLGYSIYQTFNYPDINLDTYNELTCKQSGKLDAYYLSLARRIDSWLQAGLSVAYITGAISREHSVYYMGSSSVAQYDLKVRAVLFNIGFVFPLSSNLDLGLAIRPALNLNIKATEQVTDIDGEGIETTADYSGSYFFQQPFVATASLSYRPVERLQLTADLSYWPWKKAAHNLYNLYEWELPPVDPSDADAQTEVFLDNALKFNLGLEYRLHLGPGAVRDLLLRGGYIYDPLHYHLWNYSRYRYAPSIITAGVGIPIGNLEASAAVRVWLSPGNWDTFRYAAFQFGLSYSFK</sequence>
<evidence type="ECO:0000313" key="2">
    <source>
        <dbReference type="Proteomes" id="UP000257323"/>
    </source>
</evidence>
<proteinExistence type="predicted"/>
<name>A0A3E2BJV1_9BACT</name>
<reference evidence="1 2" key="1">
    <citation type="submission" date="2018-08" db="EMBL/GenBank/DDBJ databases">
        <title>Genome analysis of the thermophilic bacterium of the candidate phylum Aminicenantes from deep subsurface aquifer revealed its physiology and ecological role.</title>
        <authorList>
            <person name="Kadnikov V.V."/>
            <person name="Mardanov A.V."/>
            <person name="Beletsky A.V."/>
            <person name="Karnachuk O.V."/>
            <person name="Ravin N.V."/>
        </authorList>
    </citation>
    <scope>NUCLEOTIDE SEQUENCE [LARGE SCALE GENOMIC DNA]</scope>
    <source>
        <strain evidence="1">BY38</strain>
    </source>
</reference>
<accession>A0A3E2BJV1</accession>
<dbReference type="SUPFAM" id="SSF56935">
    <property type="entry name" value="Porins"/>
    <property type="match status" value="1"/>
</dbReference>
<evidence type="ECO:0008006" key="3">
    <source>
        <dbReference type="Google" id="ProtNLM"/>
    </source>
</evidence>
<dbReference type="AlphaFoldDB" id="A0A3E2BJV1"/>
<comment type="caution">
    <text evidence="1">The sequence shown here is derived from an EMBL/GenBank/DDBJ whole genome shotgun (WGS) entry which is preliminary data.</text>
</comment>
<dbReference type="Proteomes" id="UP000257323">
    <property type="component" value="Unassembled WGS sequence"/>
</dbReference>
<organism evidence="1 2">
    <name type="scientific">Candidatus Saccharicenans subterraneus</name>
    <dbReference type="NCBI Taxonomy" id="2508984"/>
    <lineage>
        <taxon>Bacteria</taxon>
        <taxon>Candidatus Aminicenantota</taxon>
        <taxon>Candidatus Aminicenantia</taxon>
        <taxon>Candidatus Aminicenantales</taxon>
        <taxon>Candidatus Saccharicenantaceae</taxon>
        <taxon>Candidatus Saccharicenans</taxon>
    </lineage>
</organism>
<gene>
    <name evidence="1" type="ORF">OP8BY_1130</name>
</gene>
<dbReference type="EMBL" id="QUAH01000014">
    <property type="protein sequence ID" value="RFT15020.1"/>
    <property type="molecule type" value="Genomic_DNA"/>
</dbReference>
<dbReference type="Gene3D" id="2.40.160.60">
    <property type="entry name" value="Outer membrane protein transport protein (OMPP1/FadL/TodX)"/>
    <property type="match status" value="1"/>
</dbReference>
<protein>
    <recommendedName>
        <fullName evidence="3">Membrane protein involved in aromatic hydrocarbon degradation</fullName>
    </recommendedName>
</protein>